<comment type="caution">
    <text evidence="1">The sequence shown here is derived from an EMBL/GenBank/DDBJ whole genome shotgun (WGS) entry which is preliminary data.</text>
</comment>
<dbReference type="EMBL" id="JAULSU010000007">
    <property type="protein sequence ID" value="KAK0610860.1"/>
    <property type="molecule type" value="Genomic_DNA"/>
</dbReference>
<reference evidence="1" key="1">
    <citation type="submission" date="2023-06" db="EMBL/GenBank/DDBJ databases">
        <title>Genome-scale phylogeny and comparative genomics of the fungal order Sordariales.</title>
        <authorList>
            <consortium name="Lawrence Berkeley National Laboratory"/>
            <person name="Hensen N."/>
            <person name="Bonometti L."/>
            <person name="Westerberg I."/>
            <person name="Brannstrom I.O."/>
            <person name="Guillou S."/>
            <person name="Cros-Aarteil S."/>
            <person name="Calhoun S."/>
            <person name="Haridas S."/>
            <person name="Kuo A."/>
            <person name="Mondo S."/>
            <person name="Pangilinan J."/>
            <person name="Riley R."/>
            <person name="Labutti K."/>
            <person name="Andreopoulos B."/>
            <person name="Lipzen A."/>
            <person name="Chen C."/>
            <person name="Yanf M."/>
            <person name="Daum C."/>
            <person name="Ng V."/>
            <person name="Clum A."/>
            <person name="Steindorff A."/>
            <person name="Ohm R."/>
            <person name="Martin F."/>
            <person name="Silar P."/>
            <person name="Natvig D."/>
            <person name="Lalanne C."/>
            <person name="Gautier V."/>
            <person name="Ament-Velasquez S.L."/>
            <person name="Kruys A."/>
            <person name="Hutchinson M.I."/>
            <person name="Powell A.J."/>
            <person name="Barry K."/>
            <person name="Miller A.N."/>
            <person name="Grigoriev I.V."/>
            <person name="Debuchy R."/>
            <person name="Gladieux P."/>
            <person name="Thoren M.H."/>
            <person name="Johannesson H."/>
        </authorList>
    </citation>
    <scope>NUCLEOTIDE SEQUENCE</scope>
    <source>
        <strain evidence="1">CBS 606.72</strain>
    </source>
</reference>
<dbReference type="PANTHER" id="PTHR38797">
    <property type="entry name" value="NUCLEAR PORE COMPLEX PROTEIN NUP85-RELATED"/>
    <property type="match status" value="1"/>
</dbReference>
<dbReference type="AlphaFoldDB" id="A0AA39U4M5"/>
<evidence type="ECO:0000313" key="1">
    <source>
        <dbReference type="EMBL" id="KAK0610860.1"/>
    </source>
</evidence>
<dbReference type="PANTHER" id="PTHR38797:SF4">
    <property type="entry name" value="NUCLEAR PORE COMPLEX PROTEIN NUP85"/>
    <property type="match status" value="1"/>
</dbReference>
<evidence type="ECO:0000313" key="2">
    <source>
        <dbReference type="Proteomes" id="UP001175000"/>
    </source>
</evidence>
<name>A0AA39U4M5_9PEZI</name>
<gene>
    <name evidence="1" type="ORF">B0T14DRAFT_314731</name>
</gene>
<organism evidence="1 2">
    <name type="scientific">Immersiella caudata</name>
    <dbReference type="NCBI Taxonomy" id="314043"/>
    <lineage>
        <taxon>Eukaryota</taxon>
        <taxon>Fungi</taxon>
        <taxon>Dikarya</taxon>
        <taxon>Ascomycota</taxon>
        <taxon>Pezizomycotina</taxon>
        <taxon>Sordariomycetes</taxon>
        <taxon>Sordariomycetidae</taxon>
        <taxon>Sordariales</taxon>
        <taxon>Lasiosphaeriaceae</taxon>
        <taxon>Immersiella</taxon>
    </lineage>
</organism>
<keyword evidence="2" id="KW-1185">Reference proteome</keyword>
<proteinExistence type="predicted"/>
<accession>A0AA39U4M5</accession>
<sequence length="289" mass="32244">MAELNTRLSLLVDEAGFSEPQEKLVKIFQSVFAVLSEEPLATLDGEAERAASELCALVPPEISAETEEKPSRELLGHFEEVWHALLDIATRVPHQDSRSQTIMAKTLQVLGGGSPVWKDLPNLGNIIRDKWIDPTFEWHPDDDDNYTLGQWLNLNSFVARPFGSGVIVWQNFPIWQLRKGLEDDLAQAKGDCSPAEAIDNRVAVASEWLIHAGPVLLKLCLLDHLDEDLRKSTRVGIHFSGHPGFNLERWGFWKRRLEGLRSTVSIEVAPSVERAIKSMRASAVVLAGN</sequence>
<dbReference type="Pfam" id="PF12311">
    <property type="entry name" value="DUF3632"/>
    <property type="match status" value="1"/>
</dbReference>
<protein>
    <submittedName>
        <fullName evidence="1">Uncharacterized protein</fullName>
    </submittedName>
</protein>
<dbReference type="InterPro" id="IPR022085">
    <property type="entry name" value="OpdG"/>
</dbReference>
<dbReference type="InterPro" id="IPR053204">
    <property type="entry name" value="Oxopyrrolidines_Biosynth-assoc"/>
</dbReference>
<dbReference type="Proteomes" id="UP001175000">
    <property type="component" value="Unassembled WGS sequence"/>
</dbReference>